<keyword evidence="13" id="KW-0318">Glutathionylation</keyword>
<proteinExistence type="inferred from homology"/>
<reference evidence="20" key="1">
    <citation type="submission" date="2011-12" db="EMBL/GenBank/DDBJ databases">
        <title>The Draft Genome of Lepisosteus oculatus.</title>
        <authorList>
            <consortium name="The Broad Institute Genome Assembly &amp; Analysis Group"/>
            <consortium name="Computational R&amp;D Group"/>
            <consortium name="and Sequencing Platform"/>
            <person name="Di Palma F."/>
            <person name="Alfoldi J."/>
            <person name="Johnson J."/>
            <person name="Berlin A."/>
            <person name="Gnerre S."/>
            <person name="Jaffe D."/>
            <person name="MacCallum I."/>
            <person name="Young S."/>
            <person name="Walker B.J."/>
            <person name="Lander E.S."/>
            <person name="Lindblad-Toh K."/>
        </authorList>
    </citation>
    <scope>NUCLEOTIDE SEQUENCE [LARGE SCALE GENOMIC DNA]</scope>
</reference>
<dbReference type="GO" id="GO:0003147">
    <property type="term" value="P:neural crest cell migration involved in heart formation"/>
    <property type="evidence" value="ECO:0007669"/>
    <property type="project" value="Ensembl"/>
</dbReference>
<evidence type="ECO:0000256" key="8">
    <source>
        <dbReference type="ARBA" id="ARBA00022982"/>
    </source>
</evidence>
<dbReference type="GO" id="GO:0007417">
    <property type="term" value="P:central nervous system development"/>
    <property type="evidence" value="ECO:0007669"/>
    <property type="project" value="Ensembl"/>
</dbReference>
<dbReference type="FunCoup" id="W5MKR2">
    <property type="interactions" value="989"/>
</dbReference>
<dbReference type="InParanoid" id="W5MKR2"/>
<dbReference type="GeneTree" id="ENSGT00940000164211"/>
<dbReference type="Proteomes" id="UP000018468">
    <property type="component" value="Linkage group LG10"/>
</dbReference>
<evidence type="ECO:0000256" key="17">
    <source>
        <dbReference type="ARBA" id="ARBA00039819"/>
    </source>
</evidence>
<evidence type="ECO:0000256" key="10">
    <source>
        <dbReference type="ARBA" id="ARBA00023014"/>
    </source>
</evidence>
<dbReference type="PANTHER" id="PTHR46679">
    <property type="match status" value="1"/>
</dbReference>
<organism evidence="19 20">
    <name type="scientific">Lepisosteus oculatus</name>
    <name type="common">Spotted gar</name>
    <dbReference type="NCBI Taxonomy" id="7918"/>
    <lineage>
        <taxon>Eukaryota</taxon>
        <taxon>Metazoa</taxon>
        <taxon>Chordata</taxon>
        <taxon>Craniata</taxon>
        <taxon>Vertebrata</taxon>
        <taxon>Euteleostomi</taxon>
        <taxon>Actinopterygii</taxon>
        <taxon>Neopterygii</taxon>
        <taxon>Holostei</taxon>
        <taxon>Semionotiformes</taxon>
        <taxon>Lepisosteidae</taxon>
        <taxon>Lepisosteus</taxon>
    </lineage>
</organism>
<dbReference type="GO" id="GO:0005739">
    <property type="term" value="C:mitochondrion"/>
    <property type="evidence" value="ECO:0000318"/>
    <property type="project" value="GO_Central"/>
</dbReference>
<dbReference type="RefSeq" id="XP_015211069.1">
    <property type="nucleotide sequence ID" value="XM_015355583.2"/>
</dbReference>
<dbReference type="PANTHER" id="PTHR46679:SF1">
    <property type="entry name" value="GLUTAREDOXIN-2, MITOCHONDRIAL"/>
    <property type="match status" value="1"/>
</dbReference>
<keyword evidence="20" id="KW-1185">Reference proteome</keyword>
<dbReference type="PROSITE" id="PS51354">
    <property type="entry name" value="GLUTAREDOXIN_2"/>
    <property type="match status" value="1"/>
</dbReference>
<dbReference type="GO" id="GO:0046872">
    <property type="term" value="F:metal ion binding"/>
    <property type="evidence" value="ECO:0007669"/>
    <property type="project" value="UniProtKB-KW"/>
</dbReference>
<dbReference type="GO" id="GO:0051537">
    <property type="term" value="F:2 iron, 2 sulfur cluster binding"/>
    <property type="evidence" value="ECO:0007669"/>
    <property type="project" value="UniProtKB-KW"/>
</dbReference>
<keyword evidence="4" id="KW-0813">Transport</keyword>
<evidence type="ECO:0000256" key="16">
    <source>
        <dbReference type="ARBA" id="ARBA00038558"/>
    </source>
</evidence>
<dbReference type="GO" id="GO:0001944">
    <property type="term" value="P:vasculature development"/>
    <property type="evidence" value="ECO:0007669"/>
    <property type="project" value="Ensembl"/>
</dbReference>
<keyword evidence="11" id="KW-0496">Mitochondrion</keyword>
<dbReference type="STRING" id="7918.ENSLOCP00000008971"/>
<evidence type="ECO:0000256" key="5">
    <source>
        <dbReference type="ARBA" id="ARBA00022714"/>
    </source>
</evidence>
<dbReference type="Gene3D" id="3.40.30.10">
    <property type="entry name" value="Glutaredoxin"/>
    <property type="match status" value="1"/>
</dbReference>
<dbReference type="InterPro" id="IPR011899">
    <property type="entry name" value="Glutaredoxin_euk/vir"/>
</dbReference>
<dbReference type="HOGENOM" id="CLU_026126_7_2_1"/>
<evidence type="ECO:0000256" key="11">
    <source>
        <dbReference type="ARBA" id="ARBA00023128"/>
    </source>
</evidence>
<comment type="function">
    <text evidence="1">Has a glutathione-disulfide oxidoreductase activity in the presence of NADPH and glutathione reductase. Reduces low molecular weight disulfides and proteins.</text>
</comment>
<dbReference type="CTD" id="51022"/>
<dbReference type="GeneID" id="102698763"/>
<reference evidence="19" key="2">
    <citation type="submission" date="2025-08" db="UniProtKB">
        <authorList>
            <consortium name="Ensembl"/>
        </authorList>
    </citation>
    <scope>IDENTIFICATION</scope>
</reference>
<evidence type="ECO:0000256" key="2">
    <source>
        <dbReference type="ARBA" id="ARBA00004173"/>
    </source>
</evidence>
<dbReference type="Pfam" id="PF00462">
    <property type="entry name" value="Glutaredoxin"/>
    <property type="match status" value="1"/>
</dbReference>
<dbReference type="InterPro" id="IPR002109">
    <property type="entry name" value="Glutaredoxin"/>
</dbReference>
<dbReference type="KEGG" id="loc:102698763"/>
<dbReference type="GO" id="GO:0005829">
    <property type="term" value="C:cytosol"/>
    <property type="evidence" value="ECO:0007669"/>
    <property type="project" value="Ensembl"/>
</dbReference>
<evidence type="ECO:0000313" key="20">
    <source>
        <dbReference type="Proteomes" id="UP000018468"/>
    </source>
</evidence>
<dbReference type="Ensembl" id="ENSLOCT00000008982.1">
    <property type="protein sequence ID" value="ENSLOCP00000008971.1"/>
    <property type="gene ID" value="ENSLOCG00000007393.1"/>
</dbReference>
<keyword evidence="6" id="KW-0479">Metal-binding</keyword>
<comment type="similarity">
    <text evidence="3">Belongs to the glutaredoxin family.</text>
</comment>
<evidence type="ECO:0000256" key="13">
    <source>
        <dbReference type="ARBA" id="ARBA00023206"/>
    </source>
</evidence>
<keyword evidence="8" id="KW-0249">Electron transport</keyword>
<dbReference type="OrthoDB" id="418495at2759"/>
<dbReference type="GO" id="GO:0015035">
    <property type="term" value="F:protein-disulfide reductase activity"/>
    <property type="evidence" value="ECO:0000318"/>
    <property type="project" value="GO_Central"/>
</dbReference>
<name>W5MKR2_LEPOC</name>
<accession>W5MKR2</accession>
<dbReference type="eggNOG" id="KOG1752">
    <property type="taxonomic scope" value="Eukaryota"/>
</dbReference>
<dbReference type="FunFam" id="3.40.30.10:FF:000093">
    <property type="entry name" value="Glutaredoxin 2"/>
    <property type="match status" value="1"/>
</dbReference>
<dbReference type="InterPro" id="IPR011767">
    <property type="entry name" value="GLR_AS"/>
</dbReference>
<dbReference type="GO" id="GO:0008347">
    <property type="term" value="P:glial cell migration"/>
    <property type="evidence" value="ECO:0007669"/>
    <property type="project" value="Ensembl"/>
</dbReference>
<evidence type="ECO:0000256" key="4">
    <source>
        <dbReference type="ARBA" id="ARBA00022448"/>
    </source>
</evidence>
<evidence type="ECO:0000256" key="14">
    <source>
        <dbReference type="ARBA" id="ARBA00023284"/>
    </source>
</evidence>
<evidence type="ECO:0000259" key="18">
    <source>
        <dbReference type="Pfam" id="PF00462"/>
    </source>
</evidence>
<feature type="domain" description="Glutaredoxin" evidence="18">
    <location>
        <begin position="30"/>
        <end position="92"/>
    </location>
</feature>
<evidence type="ECO:0000256" key="3">
    <source>
        <dbReference type="ARBA" id="ARBA00007787"/>
    </source>
</evidence>
<dbReference type="Bgee" id="ENSLOCG00000007393">
    <property type="expression patterns" value="Expressed in pharyngeal gill and 13 other cell types or tissues"/>
</dbReference>
<dbReference type="PROSITE" id="PS00195">
    <property type="entry name" value="GLUTAREDOXIN_1"/>
    <property type="match status" value="1"/>
</dbReference>
<reference evidence="19" key="3">
    <citation type="submission" date="2025-09" db="UniProtKB">
        <authorList>
            <consortium name="Ensembl"/>
        </authorList>
    </citation>
    <scope>IDENTIFICATION</scope>
</reference>
<dbReference type="EMBL" id="AHAT01016022">
    <property type="status" value="NOT_ANNOTATED_CDS"/>
    <property type="molecule type" value="Genomic_DNA"/>
</dbReference>
<protein>
    <recommendedName>
        <fullName evidence="17">Glutaredoxin-2, mitochondrial</fullName>
    </recommendedName>
</protein>
<keyword evidence="7" id="KW-0809">Transit peptide</keyword>
<dbReference type="InterPro" id="IPR036249">
    <property type="entry name" value="Thioredoxin-like_sf"/>
</dbReference>
<keyword evidence="12" id="KW-1015">Disulfide bond</keyword>
<comment type="function">
    <text evidence="15">Glutathione-dependent oxidoreductase that facilitates the maintenance of mitochondrial redox homeostasis upon induction of apoptosis by oxidative stress. Involved in response to hydrogen peroxide and regulation of apoptosis caused by oxidative stress. Acts as a very efficient catalyst of monothiol reactions because of its high affinity for protein glutathione-mixed disulfides. Can receive electrons not only from glutathione (GSH), but also from thioredoxin reductase supporting both monothiol and dithiol reactions. Efficiently catalyzes both glutathionylation and deglutathionylation of mitochondrial complex I, which in turn regulates the superoxide production by the complex. Overexpression decreases the susceptibility to apoptosis and prevents loss of cardiolipin and cytochrome c release.</text>
</comment>
<evidence type="ECO:0000256" key="6">
    <source>
        <dbReference type="ARBA" id="ARBA00022723"/>
    </source>
</evidence>
<keyword evidence="14" id="KW-0676">Redox-active center</keyword>
<evidence type="ECO:0000256" key="15">
    <source>
        <dbReference type="ARBA" id="ARBA00037470"/>
    </source>
</evidence>
<dbReference type="PRINTS" id="PR00160">
    <property type="entry name" value="GLUTAREDOXIN"/>
</dbReference>
<evidence type="ECO:0000256" key="9">
    <source>
        <dbReference type="ARBA" id="ARBA00023004"/>
    </source>
</evidence>
<dbReference type="GO" id="GO:0015038">
    <property type="term" value="F:glutathione disulfide oxidoreductase activity"/>
    <property type="evidence" value="ECO:0007669"/>
    <property type="project" value="Ensembl"/>
</dbReference>
<dbReference type="SUPFAM" id="SSF52833">
    <property type="entry name" value="Thioredoxin-like"/>
    <property type="match status" value="1"/>
</dbReference>
<sequence length="135" mass="14401">MGNSIPTSSGVLSSEACTKFIMDVVSHNCIVIFSKTTCPYCKMAKNVFNDIGAAYKVIELDQHEDGKQLQDVLAAMTGERTVPRVFVNGNCIGGGSATKELHQKGRLVPLIEQCAPCCTGKAESAGRGLPESHKL</sequence>
<dbReference type="CDD" id="cd03419">
    <property type="entry name" value="GRX_GRXh_1_2_like"/>
    <property type="match status" value="1"/>
</dbReference>
<keyword evidence="10" id="KW-0411">Iron-sulfur</keyword>
<keyword evidence="9" id="KW-0408">Iron</keyword>
<comment type="subcellular location">
    <subcellularLocation>
        <location evidence="2">Mitochondrion</location>
    </subcellularLocation>
</comment>
<evidence type="ECO:0000256" key="12">
    <source>
        <dbReference type="ARBA" id="ARBA00023157"/>
    </source>
</evidence>
<comment type="subunit">
    <text evidence="16">Monomer; active form. Homodimer; inactive form. The homodimer is probably linked by 1 2Fe-2S cluster.</text>
</comment>
<dbReference type="NCBIfam" id="TIGR02180">
    <property type="entry name" value="GRX_euk"/>
    <property type="match status" value="1"/>
</dbReference>
<dbReference type="InterPro" id="IPR014025">
    <property type="entry name" value="Glutaredoxin_subgr"/>
</dbReference>
<evidence type="ECO:0000313" key="19">
    <source>
        <dbReference type="Ensembl" id="ENSLOCP00000008971.1"/>
    </source>
</evidence>
<dbReference type="AlphaFoldDB" id="W5MKR2"/>
<evidence type="ECO:0000256" key="7">
    <source>
        <dbReference type="ARBA" id="ARBA00022946"/>
    </source>
</evidence>
<keyword evidence="5" id="KW-0001">2Fe-2S</keyword>
<dbReference type="OMA" id="CAPCCTS"/>
<evidence type="ECO:0000256" key="1">
    <source>
        <dbReference type="ARBA" id="ARBA00002549"/>
    </source>
</evidence>